<dbReference type="EMBL" id="KV426217">
    <property type="protein sequence ID" value="KZV84605.1"/>
    <property type="molecule type" value="Genomic_DNA"/>
</dbReference>
<accession>A0A165DIE0</accession>
<organism evidence="1 2">
    <name type="scientific">Exidia glandulosa HHB12029</name>
    <dbReference type="NCBI Taxonomy" id="1314781"/>
    <lineage>
        <taxon>Eukaryota</taxon>
        <taxon>Fungi</taxon>
        <taxon>Dikarya</taxon>
        <taxon>Basidiomycota</taxon>
        <taxon>Agaricomycotina</taxon>
        <taxon>Agaricomycetes</taxon>
        <taxon>Auriculariales</taxon>
        <taxon>Exidiaceae</taxon>
        <taxon>Exidia</taxon>
    </lineage>
</organism>
<keyword evidence="2" id="KW-1185">Reference proteome</keyword>
<dbReference type="AlphaFoldDB" id="A0A165DIE0"/>
<evidence type="ECO:0000313" key="1">
    <source>
        <dbReference type="EMBL" id="KZV84605.1"/>
    </source>
</evidence>
<reference evidence="1 2" key="1">
    <citation type="journal article" date="2016" name="Mol. Biol. Evol.">
        <title>Comparative Genomics of Early-Diverging Mushroom-Forming Fungi Provides Insights into the Origins of Lignocellulose Decay Capabilities.</title>
        <authorList>
            <person name="Nagy L.G."/>
            <person name="Riley R."/>
            <person name="Tritt A."/>
            <person name="Adam C."/>
            <person name="Daum C."/>
            <person name="Floudas D."/>
            <person name="Sun H."/>
            <person name="Yadav J.S."/>
            <person name="Pangilinan J."/>
            <person name="Larsson K.H."/>
            <person name="Matsuura K."/>
            <person name="Barry K."/>
            <person name="Labutti K."/>
            <person name="Kuo R."/>
            <person name="Ohm R.A."/>
            <person name="Bhattacharya S.S."/>
            <person name="Shirouzu T."/>
            <person name="Yoshinaga Y."/>
            <person name="Martin F.M."/>
            <person name="Grigoriev I.V."/>
            <person name="Hibbett D.S."/>
        </authorList>
    </citation>
    <scope>NUCLEOTIDE SEQUENCE [LARGE SCALE GENOMIC DNA]</scope>
    <source>
        <strain evidence="1 2">HHB12029</strain>
    </source>
</reference>
<name>A0A165DIE0_EXIGL</name>
<sequence length="78" mass="8651">MESECPRKHIVAAHCASRLNFVTMSVSLLHDGHLDRPDGGPDRHHRRACMPATSFINYTICSNMVIEVVRLSTFSAVG</sequence>
<dbReference type="InParanoid" id="A0A165DIE0"/>
<proteinExistence type="predicted"/>
<evidence type="ECO:0000313" key="2">
    <source>
        <dbReference type="Proteomes" id="UP000077266"/>
    </source>
</evidence>
<gene>
    <name evidence="1" type="ORF">EXIGLDRAFT_776342</name>
</gene>
<protein>
    <submittedName>
        <fullName evidence="1">Uncharacterized protein</fullName>
    </submittedName>
</protein>
<dbReference type="Proteomes" id="UP000077266">
    <property type="component" value="Unassembled WGS sequence"/>
</dbReference>